<evidence type="ECO:0000313" key="1">
    <source>
        <dbReference type="EMBL" id="THV47074.1"/>
    </source>
</evidence>
<name>A0A4S8R1Q0_9HELO</name>
<comment type="caution">
    <text evidence="1">The sequence shown here is derived from an EMBL/GenBank/DDBJ whole genome shotgun (WGS) entry which is preliminary data.</text>
</comment>
<keyword evidence="2" id="KW-1185">Reference proteome</keyword>
<dbReference type="Proteomes" id="UP000308671">
    <property type="component" value="Unassembled WGS sequence"/>
</dbReference>
<accession>A0A4S8R1Q0</accession>
<reference evidence="1 2" key="1">
    <citation type="submission" date="2017-12" db="EMBL/GenBank/DDBJ databases">
        <title>Comparative genomics of Botrytis spp.</title>
        <authorList>
            <person name="Valero-Jimenez C.A."/>
            <person name="Tapia P."/>
            <person name="Veloso J."/>
            <person name="Silva-Moreno E."/>
            <person name="Staats M."/>
            <person name="Valdes J.H."/>
            <person name="Van Kan J.A.L."/>
        </authorList>
    </citation>
    <scope>NUCLEOTIDE SEQUENCE [LARGE SCALE GENOMIC DNA]</scope>
    <source>
        <strain evidence="1 2">MUCL435</strain>
    </source>
</reference>
<dbReference type="AlphaFoldDB" id="A0A4S8R1Q0"/>
<protein>
    <submittedName>
        <fullName evidence="1">Uncharacterized protein</fullName>
    </submittedName>
</protein>
<gene>
    <name evidence="1" type="ORF">BGAL_0337g00080</name>
</gene>
<evidence type="ECO:0000313" key="2">
    <source>
        <dbReference type="Proteomes" id="UP000308671"/>
    </source>
</evidence>
<sequence>MFDNGQILMCLTGPFLKIERKLIGMAEYALLDDALLGLFNKKGEVYNICIVAYIKRTHARSRSGIGK</sequence>
<proteinExistence type="predicted"/>
<dbReference type="EMBL" id="PQXL01000337">
    <property type="protein sequence ID" value="THV47074.1"/>
    <property type="molecule type" value="Genomic_DNA"/>
</dbReference>
<organism evidence="1 2">
    <name type="scientific">Botrytis galanthina</name>
    <dbReference type="NCBI Taxonomy" id="278940"/>
    <lineage>
        <taxon>Eukaryota</taxon>
        <taxon>Fungi</taxon>
        <taxon>Dikarya</taxon>
        <taxon>Ascomycota</taxon>
        <taxon>Pezizomycotina</taxon>
        <taxon>Leotiomycetes</taxon>
        <taxon>Helotiales</taxon>
        <taxon>Sclerotiniaceae</taxon>
        <taxon>Botrytis</taxon>
    </lineage>
</organism>